<dbReference type="EMBL" id="BEXD01004008">
    <property type="protein sequence ID" value="GBC05443.1"/>
    <property type="molecule type" value="Genomic_DNA"/>
</dbReference>
<name>A0A2Z6RX38_9GLOM</name>
<organism evidence="1 2">
    <name type="scientific">Rhizophagus clarus</name>
    <dbReference type="NCBI Taxonomy" id="94130"/>
    <lineage>
        <taxon>Eukaryota</taxon>
        <taxon>Fungi</taxon>
        <taxon>Fungi incertae sedis</taxon>
        <taxon>Mucoromycota</taxon>
        <taxon>Glomeromycotina</taxon>
        <taxon>Glomeromycetes</taxon>
        <taxon>Glomerales</taxon>
        <taxon>Glomeraceae</taxon>
        <taxon>Rhizophagus</taxon>
    </lineage>
</organism>
<proteinExistence type="predicted"/>
<dbReference type="AlphaFoldDB" id="A0A2Z6RX38"/>
<dbReference type="Proteomes" id="UP000247702">
    <property type="component" value="Unassembled WGS sequence"/>
</dbReference>
<keyword evidence="2" id="KW-1185">Reference proteome</keyword>
<gene>
    <name evidence="1" type="ORF">RclHR1_06230003</name>
</gene>
<protein>
    <submittedName>
        <fullName evidence="1">Uncharacterized protein</fullName>
    </submittedName>
</protein>
<accession>A0A2Z6RX38</accession>
<sequence length="117" mass="13156">MRLQIQMMVKTIIGGLAPLAKSSQPETYDELLPKLLSAMRKMCLFRKAQEEQSKKDEWISSLQYLNASINDLPISEFFLDNGSEFDGFNLATAEELGWKPSKFAVKGNSDHISEVLG</sequence>
<comment type="caution">
    <text evidence="1">The sequence shown here is derived from an EMBL/GenBank/DDBJ whole genome shotgun (WGS) entry which is preliminary data.</text>
</comment>
<evidence type="ECO:0000313" key="2">
    <source>
        <dbReference type="Proteomes" id="UP000247702"/>
    </source>
</evidence>
<evidence type="ECO:0000313" key="1">
    <source>
        <dbReference type="EMBL" id="GBC05443.1"/>
    </source>
</evidence>
<reference evidence="1 2" key="1">
    <citation type="submission" date="2017-11" db="EMBL/GenBank/DDBJ databases">
        <title>The genome of Rhizophagus clarus HR1 reveals common genetic basis of auxotrophy among arbuscular mycorrhizal fungi.</title>
        <authorList>
            <person name="Kobayashi Y."/>
        </authorList>
    </citation>
    <scope>NUCLEOTIDE SEQUENCE [LARGE SCALE GENOMIC DNA]</scope>
    <source>
        <strain evidence="1 2">HR1</strain>
    </source>
</reference>